<sequence length="149" mass="16707">MTLKQTIHQKYLQIVQDKIDVFQDMIEGLMQDSLNDAKGSAGDKHETALSMMHLEQEKLSSKLREAIEYKSILEKIDPTQIHQKVALGSLVKTNKLTVFVSCALPKLVVDGQTIFGISPQSPLGQELFGKDNNHAFNLNNVPYQILTIE</sequence>
<accession>A0A1M6GBG6</accession>
<organism evidence="1 2">
    <name type="scientific">Flavobacterium terrae</name>
    <dbReference type="NCBI Taxonomy" id="415425"/>
    <lineage>
        <taxon>Bacteria</taxon>
        <taxon>Pseudomonadati</taxon>
        <taxon>Bacteroidota</taxon>
        <taxon>Flavobacteriia</taxon>
        <taxon>Flavobacteriales</taxon>
        <taxon>Flavobacteriaceae</taxon>
        <taxon>Flavobacterium</taxon>
    </lineage>
</organism>
<evidence type="ECO:0000313" key="2">
    <source>
        <dbReference type="Proteomes" id="UP000184488"/>
    </source>
</evidence>
<evidence type="ECO:0000313" key="1">
    <source>
        <dbReference type="EMBL" id="SHJ07244.1"/>
    </source>
</evidence>
<protein>
    <recommendedName>
        <fullName evidence="3">Transcription elongation factor, GreA/GreB, C-term</fullName>
    </recommendedName>
</protein>
<dbReference type="EMBL" id="FQZI01000005">
    <property type="protein sequence ID" value="SHJ07244.1"/>
    <property type="molecule type" value="Genomic_DNA"/>
</dbReference>
<dbReference type="RefSeq" id="WP_073311847.1">
    <property type="nucleotide sequence ID" value="NZ_FQZI01000005.1"/>
</dbReference>
<dbReference type="OrthoDB" id="667380at2"/>
<gene>
    <name evidence="1" type="ORF">SAMN05444363_2514</name>
</gene>
<dbReference type="Proteomes" id="UP000184488">
    <property type="component" value="Unassembled WGS sequence"/>
</dbReference>
<proteinExistence type="predicted"/>
<name>A0A1M6GBG6_9FLAO</name>
<reference evidence="2" key="1">
    <citation type="submission" date="2016-11" db="EMBL/GenBank/DDBJ databases">
        <authorList>
            <person name="Varghese N."/>
            <person name="Submissions S."/>
        </authorList>
    </citation>
    <scope>NUCLEOTIDE SEQUENCE [LARGE SCALE GENOMIC DNA]</scope>
    <source>
        <strain evidence="2">DSM 18829</strain>
    </source>
</reference>
<dbReference type="STRING" id="415425.SAMN05444363_2514"/>
<evidence type="ECO:0008006" key="3">
    <source>
        <dbReference type="Google" id="ProtNLM"/>
    </source>
</evidence>
<keyword evidence="2" id="KW-1185">Reference proteome</keyword>
<dbReference type="AlphaFoldDB" id="A0A1M6GBG6"/>